<dbReference type="InterPro" id="IPR004919">
    <property type="entry name" value="GmrSD_N"/>
</dbReference>
<sequence>MKIKLERRALDKLYKRRDRYEIPDWQRTKVWDQKKKQLLIDSILRGWRLPKFYLVKVGSDQFEVVDGQQRLNAIFNFFSNELSLSEESAQEFGGHFYKDLSPTLSDAFDDYEIDYDEISETNEVELKAFFQRLQQGLPLTASEKLNAEHGNLRNFCKKLPQLPFFKVSIAVPDTRFAHFDIASKVAMIEVESVDAGLRYDDIKAVFASQVNFSPSSAAAKRISKAFAFLAKAFPAPEPVLKNRTIVQSVATLACRLVATGKESGLEGDFATFVRKFMQDLATQVELGQAATDADFVRFQKSINANVKAGAKTRHEILLRKALVHSGALAGAFDTAALKESGISGRISELGKLITAHVSRLNTAYSAIHGKDLFKATNKTATAQANMREQITNLMQYQTFVDNLYFLFWEGPGDRLNDSMPQSFIDVNALRTDLQHDVDHGKATNVKAKKKKIGATFQKLGGETSPESLDPGRFVLIQANLMTALEHDLSNLQLPVGLTKSGHK</sequence>
<dbReference type="PANTHER" id="PTHR39639:SF1">
    <property type="entry name" value="DUF262 DOMAIN-CONTAINING PROTEIN"/>
    <property type="match status" value="1"/>
</dbReference>
<dbReference type="Pfam" id="PF03235">
    <property type="entry name" value="GmrSD_N"/>
    <property type="match status" value="1"/>
</dbReference>
<dbReference type="RefSeq" id="WP_229430908.1">
    <property type="nucleotide sequence ID" value="NZ_JAJHPV010000004.1"/>
</dbReference>
<dbReference type="Proteomes" id="UP001198701">
    <property type="component" value="Unassembled WGS sequence"/>
</dbReference>
<evidence type="ECO:0000313" key="3">
    <source>
        <dbReference type="Proteomes" id="UP001198701"/>
    </source>
</evidence>
<evidence type="ECO:0000259" key="1">
    <source>
        <dbReference type="Pfam" id="PF03235"/>
    </source>
</evidence>
<evidence type="ECO:0000313" key="2">
    <source>
        <dbReference type="EMBL" id="MCC6069984.1"/>
    </source>
</evidence>
<feature type="domain" description="GmrSD restriction endonucleases N-terminal" evidence="1">
    <location>
        <begin position="12"/>
        <end position="148"/>
    </location>
</feature>
<comment type="caution">
    <text evidence="2">The sequence shown here is derived from an EMBL/GenBank/DDBJ whole genome shotgun (WGS) entry which is preliminary data.</text>
</comment>
<proteinExistence type="predicted"/>
<gene>
    <name evidence="2" type="ORF">LMJ30_03290</name>
</gene>
<name>A0ABS8IND6_9BURK</name>
<accession>A0ABS8IND6</accession>
<keyword evidence="3" id="KW-1185">Reference proteome</keyword>
<organism evidence="2 3">
    <name type="scientific">Massilia agrisoli</name>
    <dbReference type="NCBI Taxonomy" id="2892444"/>
    <lineage>
        <taxon>Bacteria</taxon>
        <taxon>Pseudomonadati</taxon>
        <taxon>Pseudomonadota</taxon>
        <taxon>Betaproteobacteria</taxon>
        <taxon>Burkholderiales</taxon>
        <taxon>Oxalobacteraceae</taxon>
        <taxon>Telluria group</taxon>
        <taxon>Massilia</taxon>
    </lineage>
</organism>
<dbReference type="EMBL" id="JAJHPV010000004">
    <property type="protein sequence ID" value="MCC6069984.1"/>
    <property type="molecule type" value="Genomic_DNA"/>
</dbReference>
<protein>
    <submittedName>
        <fullName evidence="2">DUF262 domain-containing protein</fullName>
    </submittedName>
</protein>
<reference evidence="2 3" key="1">
    <citation type="submission" date="2021-11" db="EMBL/GenBank/DDBJ databases">
        <authorList>
            <person name="Huq M.A."/>
        </authorList>
    </citation>
    <scope>NUCLEOTIDE SEQUENCE [LARGE SCALE GENOMIC DNA]</scope>
    <source>
        <strain evidence="2 3">MAHUQ-52</strain>
    </source>
</reference>
<dbReference type="PANTHER" id="PTHR39639">
    <property type="entry name" value="CHROMOSOME 16, WHOLE GENOME SHOTGUN SEQUENCE"/>
    <property type="match status" value="1"/>
</dbReference>